<reference evidence="1 2" key="1">
    <citation type="journal article" date="2021" name="Hortic Res">
        <title>Chromosome-scale assembly of the Dendrobium chrysotoxum genome enhances the understanding of orchid evolution.</title>
        <authorList>
            <person name="Zhang Y."/>
            <person name="Zhang G.Q."/>
            <person name="Zhang D."/>
            <person name="Liu X.D."/>
            <person name="Xu X.Y."/>
            <person name="Sun W.H."/>
            <person name="Yu X."/>
            <person name="Zhu X."/>
            <person name="Wang Z.W."/>
            <person name="Zhao X."/>
            <person name="Zhong W.Y."/>
            <person name="Chen H."/>
            <person name="Yin W.L."/>
            <person name="Huang T."/>
            <person name="Niu S.C."/>
            <person name="Liu Z.J."/>
        </authorList>
    </citation>
    <scope>NUCLEOTIDE SEQUENCE [LARGE SCALE GENOMIC DNA]</scope>
    <source>
        <strain evidence="1">Lindl</strain>
    </source>
</reference>
<name>A0AAV7FIP1_DENCH</name>
<protein>
    <submittedName>
        <fullName evidence="1">Uncharacterized protein</fullName>
    </submittedName>
</protein>
<sequence>MAVAFNRLSYWLWGTKDHESTNSALNSASDSPLGGFLEPDSIKFQTVNGGRMSSSSRRFRRRWESREERRVGIDREYDAVIVPCDGGCLSGSESDDSDWSIGWMEPHSSDFLIEADEDESSFAVLVPCYGRGRCLNTEIPNSHVLGAVAEYNGFSSDQEKKSSNTAIQRDNPIFAIRSFPTELHTRVWCPRTAQIKRQNALHSHVVNSAMPISRTHFFAETEKAEVEKG</sequence>
<dbReference type="AlphaFoldDB" id="A0AAV7FIP1"/>
<accession>A0AAV7FIP1</accession>
<dbReference type="EMBL" id="JAGFBR010000745">
    <property type="protein sequence ID" value="KAH0436766.1"/>
    <property type="molecule type" value="Genomic_DNA"/>
</dbReference>
<organism evidence="1 2">
    <name type="scientific">Dendrobium chrysotoxum</name>
    <name type="common">Orchid</name>
    <dbReference type="NCBI Taxonomy" id="161865"/>
    <lineage>
        <taxon>Eukaryota</taxon>
        <taxon>Viridiplantae</taxon>
        <taxon>Streptophyta</taxon>
        <taxon>Embryophyta</taxon>
        <taxon>Tracheophyta</taxon>
        <taxon>Spermatophyta</taxon>
        <taxon>Magnoliopsida</taxon>
        <taxon>Liliopsida</taxon>
        <taxon>Asparagales</taxon>
        <taxon>Orchidaceae</taxon>
        <taxon>Epidendroideae</taxon>
        <taxon>Malaxideae</taxon>
        <taxon>Dendrobiinae</taxon>
        <taxon>Dendrobium</taxon>
    </lineage>
</organism>
<dbReference type="PANTHER" id="PTHR34464:SF3">
    <property type="entry name" value="OS09G0376300 PROTEIN"/>
    <property type="match status" value="1"/>
</dbReference>
<proteinExistence type="predicted"/>
<evidence type="ECO:0000313" key="2">
    <source>
        <dbReference type="Proteomes" id="UP000775213"/>
    </source>
</evidence>
<comment type="caution">
    <text evidence="1">The sequence shown here is derived from an EMBL/GenBank/DDBJ whole genome shotgun (WGS) entry which is preliminary data.</text>
</comment>
<dbReference type="Proteomes" id="UP000775213">
    <property type="component" value="Unassembled WGS sequence"/>
</dbReference>
<gene>
    <name evidence="1" type="ORF">IEQ34_026337</name>
</gene>
<keyword evidence="2" id="KW-1185">Reference proteome</keyword>
<dbReference type="PANTHER" id="PTHR34464">
    <property type="entry name" value="OS09G0376300 PROTEIN"/>
    <property type="match status" value="1"/>
</dbReference>
<evidence type="ECO:0000313" key="1">
    <source>
        <dbReference type="EMBL" id="KAH0436766.1"/>
    </source>
</evidence>